<evidence type="ECO:0000313" key="1">
    <source>
        <dbReference type="EMBL" id="GAA4268766.1"/>
    </source>
</evidence>
<dbReference type="InterPro" id="IPR029063">
    <property type="entry name" value="SAM-dependent_MTases_sf"/>
</dbReference>
<keyword evidence="1" id="KW-0808">Transferase</keyword>
<dbReference type="Gene3D" id="3.40.50.150">
    <property type="entry name" value="Vaccinia Virus protein VP39"/>
    <property type="match status" value="1"/>
</dbReference>
<dbReference type="PANTHER" id="PTHR43861:SF6">
    <property type="entry name" value="METHYLTRANSFERASE TYPE 11"/>
    <property type="match status" value="1"/>
</dbReference>
<evidence type="ECO:0000313" key="2">
    <source>
        <dbReference type="Proteomes" id="UP001500027"/>
    </source>
</evidence>
<comment type="caution">
    <text evidence="1">The sequence shown here is derived from an EMBL/GenBank/DDBJ whole genome shotgun (WGS) entry which is preliminary data.</text>
</comment>
<dbReference type="PANTHER" id="PTHR43861">
    <property type="entry name" value="TRANS-ACONITATE 2-METHYLTRANSFERASE-RELATED"/>
    <property type="match status" value="1"/>
</dbReference>
<dbReference type="GO" id="GO:0032259">
    <property type="term" value="P:methylation"/>
    <property type="evidence" value="ECO:0007669"/>
    <property type="project" value="UniProtKB-KW"/>
</dbReference>
<name>A0ABP8E9I3_9FLAO</name>
<gene>
    <name evidence="1" type="ORF">GCM10022257_08670</name>
</gene>
<dbReference type="GO" id="GO:0008168">
    <property type="term" value="F:methyltransferase activity"/>
    <property type="evidence" value="ECO:0007669"/>
    <property type="project" value="UniProtKB-KW"/>
</dbReference>
<reference evidence="2" key="1">
    <citation type="journal article" date="2019" name="Int. J. Syst. Evol. Microbiol.">
        <title>The Global Catalogue of Microorganisms (GCM) 10K type strain sequencing project: providing services to taxonomists for standard genome sequencing and annotation.</title>
        <authorList>
            <consortium name="The Broad Institute Genomics Platform"/>
            <consortium name="The Broad Institute Genome Sequencing Center for Infectious Disease"/>
            <person name="Wu L."/>
            <person name="Ma J."/>
        </authorList>
    </citation>
    <scope>NUCLEOTIDE SEQUENCE [LARGE SCALE GENOMIC DNA]</scope>
    <source>
        <strain evidence="2">JCM 17452</strain>
    </source>
</reference>
<dbReference type="SUPFAM" id="SSF53335">
    <property type="entry name" value="S-adenosyl-L-methionine-dependent methyltransferases"/>
    <property type="match status" value="1"/>
</dbReference>
<accession>A0ABP8E9I3</accession>
<protein>
    <submittedName>
        <fullName evidence="1">Class I SAM-dependent methyltransferase</fullName>
    </submittedName>
</protein>
<dbReference type="Pfam" id="PF13489">
    <property type="entry name" value="Methyltransf_23"/>
    <property type="match status" value="1"/>
</dbReference>
<keyword evidence="2" id="KW-1185">Reference proteome</keyword>
<organism evidence="1 2">
    <name type="scientific">Hyunsoonleella aestuarii</name>
    <dbReference type="NCBI Taxonomy" id="912802"/>
    <lineage>
        <taxon>Bacteria</taxon>
        <taxon>Pseudomonadati</taxon>
        <taxon>Bacteroidota</taxon>
        <taxon>Flavobacteriia</taxon>
        <taxon>Flavobacteriales</taxon>
        <taxon>Flavobacteriaceae</taxon>
    </lineage>
</organism>
<sequence>MILNLFQMHIKKVFLKVKDHSVSGEEFELVENLEYGFLETTPQPSTNKLPEYYKSEDYISHTDSRRNLFEKVYHLVRHISLKKKLRLINSFSLGSKKLLDIGCGTGDFLHIAQNNNWIVSGIEPSEQAREIANTKTNNSVFNVEQLLEFKANSFDVITLWHVLEHLPNLDEHISVIKKLLKTNGTLIIAVPNYKSYDAQYYKQFWAGYDVPRHLWHFNQKSISSLLSSCFLKVEKVKPMWFDAFYVSMLSEKYKSGAMSPIRSFWVGLLSNMKALKTKEASSLIYIVKNG</sequence>
<dbReference type="Proteomes" id="UP001500027">
    <property type="component" value="Unassembled WGS sequence"/>
</dbReference>
<dbReference type="CDD" id="cd02440">
    <property type="entry name" value="AdoMet_MTases"/>
    <property type="match status" value="1"/>
</dbReference>
<dbReference type="EMBL" id="BAABAV010000001">
    <property type="protein sequence ID" value="GAA4268766.1"/>
    <property type="molecule type" value="Genomic_DNA"/>
</dbReference>
<proteinExistence type="predicted"/>
<keyword evidence="1" id="KW-0489">Methyltransferase</keyword>